<dbReference type="Pfam" id="PF02350">
    <property type="entry name" value="Epimerase_2"/>
    <property type="match status" value="1"/>
</dbReference>
<dbReference type="PANTHER" id="PTHR43174">
    <property type="entry name" value="UDP-N-ACETYLGLUCOSAMINE 2-EPIMERASE"/>
    <property type="match status" value="1"/>
</dbReference>
<sequence>MKILSIVGARPNFMKIKPLYEEFKKRKISQVLVHTGQHYDENMSKVFFEDLELPKPDIFLGVGSGTHGVQTGLMMSKIEEVLSKEKPDLTIVVGDVNSTLAGAISSIKMQIPVAHVEAGYRSFDMKMPEEINRILVDRISQFLFAPTEDAINNLMSEGINRKRIFFVGNIMIETLLLNIQKAKKSKILETLSLDPSNYGLMTIHRAENTADPKKLFKLFISLSEMGIKIIVPLHPRTKKILEENTYLEKIGKNIEIIEPLGYIDFLRLMSNSKFILTDSGGIQEEALMLDIPCITLRNNTERVVTLKDGANTLVGMDPLKLSLAIKRIQKIKRSYPKPPLWDDKVAERIVNVISDHPELFFL</sequence>
<evidence type="ECO:0000313" key="4">
    <source>
        <dbReference type="Proteomes" id="UP000092420"/>
    </source>
</evidence>
<dbReference type="SUPFAM" id="SSF53756">
    <property type="entry name" value="UDP-Glycosyltransferase/glycogen phosphorylase"/>
    <property type="match status" value="1"/>
</dbReference>
<dbReference type="Proteomes" id="UP000092420">
    <property type="component" value="Unassembled WGS sequence"/>
</dbReference>
<proteinExistence type="predicted"/>
<accession>A0A150JCF2</accession>
<name>A0A150JMB7_9EURY</name>
<dbReference type="EMBL" id="LNJE01000003">
    <property type="protein sequence ID" value="KYC58271.1"/>
    <property type="molecule type" value="Genomic_DNA"/>
</dbReference>
<evidence type="ECO:0000313" key="3">
    <source>
        <dbReference type="EMBL" id="KYC58271.1"/>
    </source>
</evidence>
<dbReference type="Gene3D" id="3.40.50.2000">
    <property type="entry name" value="Glycogen Phosphorylase B"/>
    <property type="match status" value="2"/>
</dbReference>
<dbReference type="PATRIC" id="fig|1706433.3.peg.542"/>
<dbReference type="CDD" id="cd03786">
    <property type="entry name" value="GTB_UDP-GlcNAc_2-Epimerase"/>
    <property type="match status" value="1"/>
</dbReference>
<organism evidence="3">
    <name type="scientific">Candidatus Methanofastidiosum methylothiophilum</name>
    <dbReference type="NCBI Taxonomy" id="1705564"/>
    <lineage>
        <taxon>Archaea</taxon>
        <taxon>Methanobacteriati</taxon>
        <taxon>Methanobacteriota</taxon>
        <taxon>Stenosarchaea group</taxon>
        <taxon>Candidatus Methanofastidiosia</taxon>
        <taxon>Candidatus Methanofastidiosales</taxon>
        <taxon>Candidatus Methanofastidiosaceae</taxon>
        <taxon>Candidatus Methanofastidiosum</taxon>
    </lineage>
</organism>
<dbReference type="EMBL" id="LNJB01000005">
    <property type="protein sequence ID" value="KYC54917.1"/>
    <property type="molecule type" value="Genomic_DNA"/>
</dbReference>
<dbReference type="NCBIfam" id="TIGR00236">
    <property type="entry name" value="wecB"/>
    <property type="match status" value="1"/>
</dbReference>
<feature type="domain" description="UDP-N-acetylglucosamine 2-epimerase" evidence="1">
    <location>
        <begin position="24"/>
        <end position="353"/>
    </location>
</feature>
<dbReference type="InterPro" id="IPR003331">
    <property type="entry name" value="UDP_GlcNAc_Epimerase_2_dom"/>
</dbReference>
<evidence type="ECO:0000313" key="2">
    <source>
        <dbReference type="EMBL" id="KYC54917.1"/>
    </source>
</evidence>
<reference evidence="3 4" key="1">
    <citation type="journal article" date="2016" name="ISME J.">
        <title>Chasing the elusive Euryarchaeota class WSA2: genomes reveal a uniquely fastidious methyl-reducing methanogen.</title>
        <authorList>
            <person name="Nobu M.K."/>
            <person name="Narihiro T."/>
            <person name="Kuroda K."/>
            <person name="Mei R."/>
            <person name="Liu W.T."/>
        </authorList>
    </citation>
    <scope>NUCLEOTIDE SEQUENCE [LARGE SCALE GENOMIC DNA]</scope>
    <source>
        <strain evidence="2">ADurb1013_Bin02101</strain>
        <strain evidence="3">ADurb1213_Bin02801</strain>
    </source>
</reference>
<accession>A0A150JHN3</accession>
<dbReference type="PANTHER" id="PTHR43174:SF1">
    <property type="entry name" value="UDP-N-ACETYLGLUCOSAMINE 2-EPIMERASE"/>
    <property type="match status" value="1"/>
</dbReference>
<accession>A0A150JMB7</accession>
<comment type="caution">
    <text evidence="3">The sequence shown here is derived from an EMBL/GenBank/DDBJ whole genome shotgun (WGS) entry which is preliminary data.</text>
</comment>
<dbReference type="InterPro" id="IPR029767">
    <property type="entry name" value="WecB-like"/>
</dbReference>
<protein>
    <recommendedName>
        <fullName evidence="1">UDP-N-acetylglucosamine 2-epimerase domain-containing protein</fullName>
    </recommendedName>
</protein>
<dbReference type="AlphaFoldDB" id="A0A150JMB7"/>
<gene>
    <name evidence="2" type="ORF">AN188_00543</name>
    <name evidence="3" type="ORF">APG09_00289</name>
</gene>
<evidence type="ECO:0000259" key="1">
    <source>
        <dbReference type="Pfam" id="PF02350"/>
    </source>
</evidence>
<dbReference type="PATRIC" id="fig|1706435.3.peg.279"/>